<keyword evidence="1" id="KW-0812">Transmembrane</keyword>
<dbReference type="AlphaFoldDB" id="A0A2S0VN51"/>
<sequence length="327" mass="36740">MLNLYFSQLKREFWEHKTSLVNIPLTLSSVAIIALLAGLIYFSLAEHKQIFVQSDGDLYVSVPNQLKGAPVTLVDSHNQSDLGSWQQTDVKFPARIINKEMDLPKSIERGKEEVRSFLFVATVILVFFSVLGILCSSLSADRKDSSILLWRSLPVPESRNVLIKYANAFIVLPCIYIVFAIVTMGIMLSMLSITEYIFSPAAELILTSSFYHFYTSYIAVVFYLFFALLWLSPLLAWVGLACSYPSKFSPFIVVAPFVLIAIIEALVFRTSHFSQTVLDYIDNGMDSVGHLVHGKSELIDFSQPAIGIALTALLITATIYLRKWRID</sequence>
<gene>
    <name evidence="2" type="ORF">C2869_03920</name>
</gene>
<reference evidence="2 3" key="1">
    <citation type="submission" date="2018-01" db="EMBL/GenBank/DDBJ databases">
        <title>Genome sequence of a Cantenovulum-like bacteria.</title>
        <authorList>
            <person name="Tan W.R."/>
            <person name="Lau N.-S."/>
            <person name="Go F."/>
            <person name="Amirul A.-A.A."/>
        </authorList>
    </citation>
    <scope>NUCLEOTIDE SEQUENCE [LARGE SCALE GENOMIC DNA]</scope>
    <source>
        <strain evidence="2 3">CCB-QB4</strain>
    </source>
</reference>
<dbReference type="EMBL" id="CP026604">
    <property type="protein sequence ID" value="AWB65635.1"/>
    <property type="molecule type" value="Genomic_DNA"/>
</dbReference>
<dbReference type="KEGG" id="cate:C2869_03920"/>
<name>A0A2S0VN51_9ALTE</name>
<feature type="transmembrane region" description="Helical" evidence="1">
    <location>
        <begin position="248"/>
        <end position="268"/>
    </location>
</feature>
<keyword evidence="1" id="KW-0472">Membrane</keyword>
<organism evidence="2 3">
    <name type="scientific">Saccharobesus litoralis</name>
    <dbReference type="NCBI Taxonomy" id="2172099"/>
    <lineage>
        <taxon>Bacteria</taxon>
        <taxon>Pseudomonadati</taxon>
        <taxon>Pseudomonadota</taxon>
        <taxon>Gammaproteobacteria</taxon>
        <taxon>Alteromonadales</taxon>
        <taxon>Alteromonadaceae</taxon>
        <taxon>Saccharobesus</taxon>
    </lineage>
</organism>
<feature type="transmembrane region" description="Helical" evidence="1">
    <location>
        <begin position="165"/>
        <end position="189"/>
    </location>
</feature>
<evidence type="ECO:0000313" key="2">
    <source>
        <dbReference type="EMBL" id="AWB65635.1"/>
    </source>
</evidence>
<keyword evidence="3" id="KW-1185">Reference proteome</keyword>
<dbReference type="OrthoDB" id="118685at2"/>
<evidence type="ECO:0000313" key="3">
    <source>
        <dbReference type="Proteomes" id="UP000244441"/>
    </source>
</evidence>
<keyword evidence="1" id="KW-1133">Transmembrane helix</keyword>
<feature type="transmembrane region" description="Helical" evidence="1">
    <location>
        <begin position="301"/>
        <end position="321"/>
    </location>
</feature>
<dbReference type="RefSeq" id="WP_108601710.1">
    <property type="nucleotide sequence ID" value="NZ_CP026604.1"/>
</dbReference>
<proteinExistence type="predicted"/>
<protein>
    <submittedName>
        <fullName evidence="2">Uncharacterized protein</fullName>
    </submittedName>
</protein>
<feature type="transmembrane region" description="Helical" evidence="1">
    <location>
        <begin position="20"/>
        <end position="44"/>
    </location>
</feature>
<accession>A0A2S0VN51</accession>
<feature type="transmembrane region" description="Helical" evidence="1">
    <location>
        <begin position="117"/>
        <end position="140"/>
    </location>
</feature>
<evidence type="ECO:0000256" key="1">
    <source>
        <dbReference type="SAM" id="Phobius"/>
    </source>
</evidence>
<dbReference type="Proteomes" id="UP000244441">
    <property type="component" value="Chromosome"/>
</dbReference>
<feature type="transmembrane region" description="Helical" evidence="1">
    <location>
        <begin position="220"/>
        <end position="241"/>
    </location>
</feature>